<dbReference type="InterPro" id="IPR003833">
    <property type="entry name" value="CT_C_D"/>
</dbReference>
<keyword evidence="6" id="KW-1185">Reference proteome</keyword>
<dbReference type="PANTHER" id="PTHR34698:SF2">
    <property type="entry name" value="5-OXOPROLINASE SUBUNIT B"/>
    <property type="match status" value="1"/>
</dbReference>
<dbReference type="EC" id="3.5.2.9" evidence="5"/>
<evidence type="ECO:0000256" key="1">
    <source>
        <dbReference type="ARBA" id="ARBA00022741"/>
    </source>
</evidence>
<keyword evidence="1" id="KW-0547">Nucleotide-binding</keyword>
<dbReference type="SMART" id="SM00796">
    <property type="entry name" value="AHS1"/>
    <property type="match status" value="1"/>
</dbReference>
<feature type="domain" description="Carboxyltransferase" evidence="4">
    <location>
        <begin position="1"/>
        <end position="204"/>
    </location>
</feature>
<dbReference type="InterPro" id="IPR010016">
    <property type="entry name" value="PxpB"/>
</dbReference>
<dbReference type="InterPro" id="IPR029000">
    <property type="entry name" value="Cyclophilin-like_dom_sf"/>
</dbReference>
<reference evidence="5 6" key="1">
    <citation type="submission" date="2022-11" db="EMBL/GenBank/DDBJ databases">
        <title>Spartinivicinus poritis sp. nov., isolated from scleractinian coral Porites lutea.</title>
        <authorList>
            <person name="Zhang G."/>
            <person name="Cai L."/>
            <person name="Wei Q."/>
        </authorList>
    </citation>
    <scope>NUCLEOTIDE SEQUENCE [LARGE SCALE GENOMIC DNA]</scope>
    <source>
        <strain evidence="5 6">A2-2</strain>
    </source>
</reference>
<name>A0ABT5UJQ3_9GAMM</name>
<sequence length="227" mass="25284">MKIQPLTEDSLIVYVGEKIEREVAQQVSVATQLIRQNLSDKVIDIIPSYHSIHLTYNLCKTNFFEFHALLRQLLANLEQQSVSIESSKIIEIPVYYGPEVALDMPIIEQHTHRSAEEIIDIHCSELYTVYAIGFSPGFAYLGNTDKQIAIPRKITPRTRVPAGSLGIADTQTAIYPSESPGGWQILGRTPLNLVDFQQDSLTPVNMGDLVKFVAIDKQAFLSLGGTL</sequence>
<comment type="caution">
    <text evidence="5">The sequence shown here is derived from an EMBL/GenBank/DDBJ whole genome shotgun (WGS) entry which is preliminary data.</text>
</comment>
<dbReference type="RefSeq" id="WP_274692051.1">
    <property type="nucleotide sequence ID" value="NZ_JAPMOU010000082.1"/>
</dbReference>
<dbReference type="Pfam" id="PF02682">
    <property type="entry name" value="CT_C_D"/>
    <property type="match status" value="1"/>
</dbReference>
<proteinExistence type="predicted"/>
<organism evidence="5 6">
    <name type="scientific">Spartinivicinus poritis</name>
    <dbReference type="NCBI Taxonomy" id="2994640"/>
    <lineage>
        <taxon>Bacteria</taxon>
        <taxon>Pseudomonadati</taxon>
        <taxon>Pseudomonadota</taxon>
        <taxon>Gammaproteobacteria</taxon>
        <taxon>Oceanospirillales</taxon>
        <taxon>Zooshikellaceae</taxon>
        <taxon>Spartinivicinus</taxon>
    </lineage>
</organism>
<dbReference type="SUPFAM" id="SSF50891">
    <property type="entry name" value="Cyclophilin-like"/>
    <property type="match status" value="1"/>
</dbReference>
<protein>
    <submittedName>
        <fullName evidence="5">5-oxoprolinase subunit PxpB</fullName>
        <ecNumber evidence="5">3.5.2.9</ecNumber>
    </submittedName>
</protein>
<keyword evidence="2 5" id="KW-0378">Hydrolase</keyword>
<gene>
    <name evidence="5" type="primary">pxpB</name>
    <name evidence="5" type="ORF">ORQ98_27665</name>
</gene>
<keyword evidence="3" id="KW-0067">ATP-binding</keyword>
<accession>A0ABT5UJQ3</accession>
<dbReference type="PANTHER" id="PTHR34698">
    <property type="entry name" value="5-OXOPROLINASE SUBUNIT B"/>
    <property type="match status" value="1"/>
</dbReference>
<evidence type="ECO:0000256" key="2">
    <source>
        <dbReference type="ARBA" id="ARBA00022801"/>
    </source>
</evidence>
<evidence type="ECO:0000259" key="4">
    <source>
        <dbReference type="SMART" id="SM00796"/>
    </source>
</evidence>
<dbReference type="Gene3D" id="3.30.1360.40">
    <property type="match status" value="1"/>
</dbReference>
<dbReference type="NCBIfam" id="TIGR00370">
    <property type="entry name" value="5-oxoprolinase subunit PxpB"/>
    <property type="match status" value="1"/>
</dbReference>
<evidence type="ECO:0000256" key="3">
    <source>
        <dbReference type="ARBA" id="ARBA00022840"/>
    </source>
</evidence>
<evidence type="ECO:0000313" key="6">
    <source>
        <dbReference type="Proteomes" id="UP001528823"/>
    </source>
</evidence>
<dbReference type="GO" id="GO:0017168">
    <property type="term" value="F:5-oxoprolinase (ATP-hydrolyzing) activity"/>
    <property type="evidence" value="ECO:0007669"/>
    <property type="project" value="UniProtKB-EC"/>
</dbReference>
<dbReference type="Gene3D" id="2.40.100.10">
    <property type="entry name" value="Cyclophilin-like"/>
    <property type="match status" value="1"/>
</dbReference>
<dbReference type="EMBL" id="JAPMOU010000082">
    <property type="protein sequence ID" value="MDE1465747.1"/>
    <property type="molecule type" value="Genomic_DNA"/>
</dbReference>
<evidence type="ECO:0000313" key="5">
    <source>
        <dbReference type="EMBL" id="MDE1465747.1"/>
    </source>
</evidence>
<dbReference type="SUPFAM" id="SSF160467">
    <property type="entry name" value="PH0987 N-terminal domain-like"/>
    <property type="match status" value="1"/>
</dbReference>
<dbReference type="Proteomes" id="UP001528823">
    <property type="component" value="Unassembled WGS sequence"/>
</dbReference>